<dbReference type="SMART" id="SM00490">
    <property type="entry name" value="HELICc"/>
    <property type="match status" value="1"/>
</dbReference>
<evidence type="ECO:0000256" key="4">
    <source>
        <dbReference type="ARBA" id="ARBA00022801"/>
    </source>
</evidence>
<evidence type="ECO:0000256" key="9">
    <source>
        <dbReference type="ARBA" id="ARBA00034617"/>
    </source>
</evidence>
<keyword evidence="2" id="KW-0479">Metal-binding</keyword>
<dbReference type="PANTHER" id="PTHR13710:SF105">
    <property type="entry name" value="ATP-DEPENDENT DNA HELICASE Q1"/>
    <property type="match status" value="1"/>
</dbReference>
<dbReference type="GO" id="GO:0006281">
    <property type="term" value="P:DNA repair"/>
    <property type="evidence" value="ECO:0007669"/>
    <property type="project" value="TreeGrafter"/>
</dbReference>
<dbReference type="InterPro" id="IPR001650">
    <property type="entry name" value="Helicase_C-like"/>
</dbReference>
<dbReference type="GO" id="GO:0006310">
    <property type="term" value="P:DNA recombination"/>
    <property type="evidence" value="ECO:0007669"/>
    <property type="project" value="InterPro"/>
</dbReference>
<dbReference type="GO" id="GO:0005524">
    <property type="term" value="F:ATP binding"/>
    <property type="evidence" value="ECO:0007669"/>
    <property type="project" value="UniProtKB-KW"/>
</dbReference>
<dbReference type="GO" id="GO:0046872">
    <property type="term" value="F:metal ion binding"/>
    <property type="evidence" value="ECO:0007669"/>
    <property type="project" value="UniProtKB-KW"/>
</dbReference>
<keyword evidence="4" id="KW-0378">Hydrolase</keyword>
<dbReference type="AlphaFoldDB" id="A0A521E068"/>
<keyword evidence="16" id="KW-1185">Reference proteome</keyword>
<dbReference type="GO" id="GO:0043590">
    <property type="term" value="C:bacterial nucleoid"/>
    <property type="evidence" value="ECO:0007669"/>
    <property type="project" value="TreeGrafter"/>
</dbReference>
<dbReference type="GO" id="GO:0009378">
    <property type="term" value="F:four-way junction helicase activity"/>
    <property type="evidence" value="ECO:0007669"/>
    <property type="project" value="TreeGrafter"/>
</dbReference>
<dbReference type="GO" id="GO:0030894">
    <property type="term" value="C:replisome"/>
    <property type="evidence" value="ECO:0007669"/>
    <property type="project" value="TreeGrafter"/>
</dbReference>
<dbReference type="Gene3D" id="3.40.50.300">
    <property type="entry name" value="P-loop containing nucleotide triphosphate hydrolases"/>
    <property type="match status" value="2"/>
</dbReference>
<protein>
    <recommendedName>
        <fullName evidence="11">ATP-dependent DNA helicase RecQ</fullName>
        <ecNumber evidence="10">5.6.2.4</ecNumber>
    </recommendedName>
    <alternativeName>
        <fullName evidence="12">DNA 3'-5' helicase RecQ</fullName>
    </alternativeName>
</protein>
<proteinExistence type="inferred from homology"/>
<dbReference type="InterPro" id="IPR014001">
    <property type="entry name" value="Helicase_ATP-bd"/>
</dbReference>
<evidence type="ECO:0000256" key="10">
    <source>
        <dbReference type="ARBA" id="ARBA00034808"/>
    </source>
</evidence>
<evidence type="ECO:0000259" key="13">
    <source>
        <dbReference type="PROSITE" id="PS51192"/>
    </source>
</evidence>
<evidence type="ECO:0000259" key="14">
    <source>
        <dbReference type="PROSITE" id="PS51194"/>
    </source>
</evidence>
<dbReference type="FunFam" id="3.40.50.300:FF:001389">
    <property type="entry name" value="ATP-dependent DNA helicase RecQ"/>
    <property type="match status" value="1"/>
</dbReference>
<accession>A0A521E068</accession>
<dbReference type="InterPro" id="IPR036388">
    <property type="entry name" value="WH-like_DNA-bd_sf"/>
</dbReference>
<dbReference type="EC" id="5.6.2.4" evidence="10"/>
<evidence type="ECO:0000256" key="12">
    <source>
        <dbReference type="ARBA" id="ARBA00044550"/>
    </source>
</evidence>
<evidence type="ECO:0000313" key="16">
    <source>
        <dbReference type="Proteomes" id="UP000317557"/>
    </source>
</evidence>
<evidence type="ECO:0000256" key="8">
    <source>
        <dbReference type="ARBA" id="ARBA00023235"/>
    </source>
</evidence>
<keyword evidence="5 15" id="KW-0347">Helicase</keyword>
<dbReference type="GO" id="GO:0043138">
    <property type="term" value="F:3'-5' DNA helicase activity"/>
    <property type="evidence" value="ECO:0007669"/>
    <property type="project" value="UniProtKB-EC"/>
</dbReference>
<gene>
    <name evidence="15" type="ORF">SAMN06265219_11023</name>
</gene>
<dbReference type="GO" id="GO:0003677">
    <property type="term" value="F:DNA binding"/>
    <property type="evidence" value="ECO:0007669"/>
    <property type="project" value="UniProtKB-KW"/>
</dbReference>
<dbReference type="Gene3D" id="1.10.10.10">
    <property type="entry name" value="Winged helix-like DNA-binding domain superfamily/Winged helix DNA-binding domain"/>
    <property type="match status" value="1"/>
</dbReference>
<feature type="domain" description="Helicase ATP-binding" evidence="13">
    <location>
        <begin position="29"/>
        <end position="198"/>
    </location>
</feature>
<dbReference type="PANTHER" id="PTHR13710">
    <property type="entry name" value="DNA HELICASE RECQ FAMILY MEMBER"/>
    <property type="match status" value="1"/>
</dbReference>
<dbReference type="GO" id="GO:0016787">
    <property type="term" value="F:hydrolase activity"/>
    <property type="evidence" value="ECO:0007669"/>
    <property type="project" value="UniProtKB-KW"/>
</dbReference>
<evidence type="ECO:0000256" key="6">
    <source>
        <dbReference type="ARBA" id="ARBA00022840"/>
    </source>
</evidence>
<dbReference type="PROSITE" id="PS51192">
    <property type="entry name" value="HELICASE_ATP_BIND_1"/>
    <property type="match status" value="1"/>
</dbReference>
<keyword evidence="8" id="KW-0413">Isomerase</keyword>
<comment type="similarity">
    <text evidence="1">Belongs to the helicase family. RecQ subfamily.</text>
</comment>
<reference evidence="15 16" key="1">
    <citation type="submission" date="2017-05" db="EMBL/GenBank/DDBJ databases">
        <authorList>
            <person name="Varghese N."/>
            <person name="Submissions S."/>
        </authorList>
    </citation>
    <scope>NUCLEOTIDE SEQUENCE [LARGE SCALE GENOMIC DNA]</scope>
    <source>
        <strain evidence="15 16">DSM 21985</strain>
    </source>
</reference>
<dbReference type="PROSITE" id="PS51194">
    <property type="entry name" value="HELICASE_CTER"/>
    <property type="match status" value="1"/>
</dbReference>
<sequence>MQELFKKAEANLQKIWGFKAFRPGQDEVVQAVFEGKNTLVLFPTGGGKSLCYQVPATVFEGMTLVISPLVALMQDQVQALKVKGISATFINSTIPSYEVEQRLVNARNGMYKLLYCAPERLKTSLWEAELPNLNIDLVAVDEAHCISQWGHDFRPSYREIRSSLESIADQTRWLALTATATPEVQKDITDSLGFETPNVISRGFSRPNLKWWVVSSPQKTKKLEESVTKAAKRGDGLVYGGTRKNCERLAKRFSSLGIKSEPYHAGIASDQRKAIQKRWIDGKTPLVVATNAFGMGIDKPDCRYVVHEEMPYSLEAYYQEAGRAGRDGKESYPILLYRESDYAKAERRLDENYPTRDELEHAYRILCDSFNLAIGSEMEESASFDINQIIKRGKLSYGKARSAMRLLDQFDIIAMQQEVEPAVGVQFMLSQSGLKAFREQCENDEKAEFVDKLERLYGTMAFRDMVQLDEKYVLEKLSVRRNALVKALNVLMQNDQILAFEMHKERTLVKVLEARSSKLHLSKKEVEAHRDNIFRKLELMHGYVRTETCREVYLRNYFGDTSAKPCGHCDNCLRTTKGDNSTPDNEELKAVYACLKQDEQTIEDLCSQTGLPKKTVLQSVQYLIREERITTNPQRPGYYTLLV</sequence>
<dbReference type="EMBL" id="FXTP01000010">
    <property type="protein sequence ID" value="SMO77344.1"/>
    <property type="molecule type" value="Genomic_DNA"/>
</dbReference>
<dbReference type="InterPro" id="IPR011545">
    <property type="entry name" value="DEAD/DEAH_box_helicase_dom"/>
</dbReference>
<name>A0A521E068_9BACT</name>
<dbReference type="SUPFAM" id="SSF52540">
    <property type="entry name" value="P-loop containing nucleoside triphosphate hydrolases"/>
    <property type="match status" value="1"/>
</dbReference>
<dbReference type="InterPro" id="IPR032284">
    <property type="entry name" value="RecQ_Zn-bd"/>
</dbReference>
<dbReference type="Pfam" id="PF00270">
    <property type="entry name" value="DEAD"/>
    <property type="match status" value="1"/>
</dbReference>
<dbReference type="InterPro" id="IPR027417">
    <property type="entry name" value="P-loop_NTPase"/>
</dbReference>
<dbReference type="InterPro" id="IPR004589">
    <property type="entry name" value="DNA_helicase_ATP-dep_RecQ"/>
</dbReference>
<evidence type="ECO:0000256" key="7">
    <source>
        <dbReference type="ARBA" id="ARBA00023125"/>
    </source>
</evidence>
<evidence type="ECO:0000256" key="5">
    <source>
        <dbReference type="ARBA" id="ARBA00022806"/>
    </source>
</evidence>
<organism evidence="15 16">
    <name type="scientific">Gracilimonas mengyeensis</name>
    <dbReference type="NCBI Taxonomy" id="1302730"/>
    <lineage>
        <taxon>Bacteria</taxon>
        <taxon>Pseudomonadati</taxon>
        <taxon>Balneolota</taxon>
        <taxon>Balneolia</taxon>
        <taxon>Balneolales</taxon>
        <taxon>Balneolaceae</taxon>
        <taxon>Gracilimonas</taxon>
    </lineage>
</organism>
<dbReference type="NCBIfam" id="TIGR00614">
    <property type="entry name" value="recQ_fam"/>
    <property type="match status" value="1"/>
</dbReference>
<keyword evidence="6" id="KW-0067">ATP-binding</keyword>
<keyword evidence="3" id="KW-0547">Nucleotide-binding</keyword>
<keyword evidence="7" id="KW-0238">DNA-binding</keyword>
<feature type="domain" description="Helicase C-terminal" evidence="14">
    <location>
        <begin position="222"/>
        <end position="378"/>
    </location>
</feature>
<evidence type="ECO:0000256" key="2">
    <source>
        <dbReference type="ARBA" id="ARBA00022723"/>
    </source>
</evidence>
<evidence type="ECO:0000313" key="15">
    <source>
        <dbReference type="EMBL" id="SMO77344.1"/>
    </source>
</evidence>
<dbReference type="SMART" id="SM00487">
    <property type="entry name" value="DEXDc"/>
    <property type="match status" value="1"/>
</dbReference>
<comment type="catalytic activity">
    <reaction evidence="9">
        <text>Couples ATP hydrolysis with the unwinding of duplex DNA by translocating in the 3'-5' direction.</text>
        <dbReference type="EC" id="5.6.2.4"/>
    </reaction>
</comment>
<evidence type="ECO:0000256" key="1">
    <source>
        <dbReference type="ARBA" id="ARBA00005446"/>
    </source>
</evidence>
<dbReference type="GO" id="GO:0005737">
    <property type="term" value="C:cytoplasm"/>
    <property type="evidence" value="ECO:0007669"/>
    <property type="project" value="TreeGrafter"/>
</dbReference>
<dbReference type="CDD" id="cd17920">
    <property type="entry name" value="DEXHc_RecQ"/>
    <property type="match status" value="1"/>
</dbReference>
<evidence type="ECO:0000256" key="11">
    <source>
        <dbReference type="ARBA" id="ARBA00044535"/>
    </source>
</evidence>
<dbReference type="Proteomes" id="UP000317557">
    <property type="component" value="Unassembled WGS sequence"/>
</dbReference>
<dbReference type="Pfam" id="PF00271">
    <property type="entry name" value="Helicase_C"/>
    <property type="match status" value="1"/>
</dbReference>
<dbReference type="Pfam" id="PF16124">
    <property type="entry name" value="RecQ_Zn_bind"/>
    <property type="match status" value="1"/>
</dbReference>
<dbReference type="RefSeq" id="WP_142454845.1">
    <property type="nucleotide sequence ID" value="NZ_FXTP01000010.1"/>
</dbReference>
<dbReference type="OrthoDB" id="9763310at2"/>
<evidence type="ECO:0000256" key="3">
    <source>
        <dbReference type="ARBA" id="ARBA00022741"/>
    </source>
</evidence>